<sequence>MVKPMKINLRQFKIFAILFTVGTTILITPAGLAAEIGQDAWMAPIAAMAPGLLLVLLYNGITRAAPGMTIVEIGESLFGTWIGKGLALLFILFSFFGAALVLFDVGKFIITVLMPETPLLFVNALFALLLLYAIGSGFDTLARMTELLFPWFALLFLFMVALLLPQIDVRNVQPFLEAGPKELAHSVLVVLSLSYMPLAIFLMVQPVELTDARKAPRAFAWAVMVGGVLSSVVAALTILVLGANVTSLQEYPVYSLAQRISIGKFLERVEAIAAGLWLITTFVKMSLYFYAAVSGLVRLARLPSYRAILLPMVALLVVVSVKVFPNSAAEHQFTATIWIIIVSAAGVAIPLLLFIGLMIKRQYHKGKQ</sequence>
<reference evidence="9 10" key="1">
    <citation type="journal article" date="2012" name="J. Bacteriol.">
        <title>Genome Sequence of the Pattern-Forming Social Bacterium Paenibacillus dendritiformis C454 Chiral Morphotype.</title>
        <authorList>
            <person name="Sirota-Madi A."/>
            <person name="Olender T."/>
            <person name="Helman Y."/>
            <person name="Brainis I."/>
            <person name="Finkelshtein A."/>
            <person name="Roth D."/>
            <person name="Hagai E."/>
            <person name="Leshkowitz D."/>
            <person name="Brodsky L."/>
            <person name="Galatenko V."/>
            <person name="Nikolaev V."/>
            <person name="Gutnick D.L."/>
            <person name="Lancet D."/>
            <person name="Ben-Jacob E."/>
        </authorList>
    </citation>
    <scope>NUCLEOTIDE SEQUENCE [LARGE SCALE GENOMIC DNA]</scope>
    <source>
        <strain evidence="9 10">C454</strain>
    </source>
</reference>
<feature type="transmembrane region" description="Helical" evidence="8">
    <location>
        <begin position="271"/>
        <end position="293"/>
    </location>
</feature>
<feature type="transmembrane region" description="Helical" evidence="8">
    <location>
        <begin position="109"/>
        <end position="135"/>
    </location>
</feature>
<dbReference type="GO" id="GO:0016020">
    <property type="term" value="C:membrane"/>
    <property type="evidence" value="ECO:0007669"/>
    <property type="project" value="UniProtKB-SubCell"/>
</dbReference>
<keyword evidence="5 8" id="KW-0812">Transmembrane</keyword>
<dbReference type="Pfam" id="PF03845">
    <property type="entry name" value="Spore_permease"/>
    <property type="match status" value="1"/>
</dbReference>
<keyword evidence="3" id="KW-0813">Transport</keyword>
<keyword evidence="10" id="KW-1185">Reference proteome</keyword>
<evidence type="ECO:0000313" key="9">
    <source>
        <dbReference type="EMBL" id="EHQ64192.1"/>
    </source>
</evidence>
<feature type="transmembrane region" description="Helical" evidence="8">
    <location>
        <begin position="40"/>
        <end position="61"/>
    </location>
</feature>
<name>H3S9S4_9BACL</name>
<dbReference type="STRING" id="1131935.PDENDC454_01285"/>
<comment type="subcellular location">
    <subcellularLocation>
        <location evidence="1">Membrane</location>
        <topology evidence="1">Multi-pass membrane protein</topology>
    </subcellularLocation>
</comment>
<evidence type="ECO:0000256" key="1">
    <source>
        <dbReference type="ARBA" id="ARBA00004141"/>
    </source>
</evidence>
<dbReference type="EMBL" id="AHKH01000002">
    <property type="protein sequence ID" value="EHQ64192.1"/>
    <property type="molecule type" value="Genomic_DNA"/>
</dbReference>
<feature type="transmembrane region" description="Helical" evidence="8">
    <location>
        <begin position="12"/>
        <end position="34"/>
    </location>
</feature>
<gene>
    <name evidence="9" type="ORF">PDENDC454_01285</name>
</gene>
<dbReference type="NCBIfam" id="TIGR00912">
    <property type="entry name" value="2A0309"/>
    <property type="match status" value="1"/>
</dbReference>
<comment type="similarity">
    <text evidence="2">Belongs to the amino acid-polyamine-organocation (APC) superfamily. Spore germination protein (SGP) (TC 2.A.3.9) family.</text>
</comment>
<dbReference type="GO" id="GO:0009847">
    <property type="term" value="P:spore germination"/>
    <property type="evidence" value="ECO:0007669"/>
    <property type="project" value="InterPro"/>
</dbReference>
<evidence type="ECO:0000256" key="2">
    <source>
        <dbReference type="ARBA" id="ARBA00007998"/>
    </source>
</evidence>
<keyword evidence="6 8" id="KW-1133">Transmembrane helix</keyword>
<feature type="transmembrane region" description="Helical" evidence="8">
    <location>
        <begin position="219"/>
        <end position="243"/>
    </location>
</feature>
<feature type="transmembrane region" description="Helical" evidence="8">
    <location>
        <begin position="187"/>
        <end position="207"/>
    </location>
</feature>
<evidence type="ECO:0000256" key="5">
    <source>
        <dbReference type="ARBA" id="ARBA00022692"/>
    </source>
</evidence>
<dbReference type="InterPro" id="IPR004761">
    <property type="entry name" value="Spore_GerAB"/>
</dbReference>
<feature type="transmembrane region" description="Helical" evidence="8">
    <location>
        <begin position="147"/>
        <end position="167"/>
    </location>
</feature>
<organism evidence="9 10">
    <name type="scientific">Paenibacillus dendritiformis C454</name>
    <dbReference type="NCBI Taxonomy" id="1131935"/>
    <lineage>
        <taxon>Bacteria</taxon>
        <taxon>Bacillati</taxon>
        <taxon>Bacillota</taxon>
        <taxon>Bacilli</taxon>
        <taxon>Bacillales</taxon>
        <taxon>Paenibacillaceae</taxon>
        <taxon>Paenibacillus</taxon>
    </lineage>
</organism>
<evidence type="ECO:0000256" key="8">
    <source>
        <dbReference type="SAM" id="Phobius"/>
    </source>
</evidence>
<accession>H3S9S4</accession>
<feature type="transmembrane region" description="Helical" evidence="8">
    <location>
        <begin position="305"/>
        <end position="324"/>
    </location>
</feature>
<dbReference type="PANTHER" id="PTHR34975">
    <property type="entry name" value="SPORE GERMINATION PROTEIN A2"/>
    <property type="match status" value="1"/>
</dbReference>
<dbReference type="Proteomes" id="UP000003900">
    <property type="component" value="Unassembled WGS sequence"/>
</dbReference>
<evidence type="ECO:0000256" key="6">
    <source>
        <dbReference type="ARBA" id="ARBA00022989"/>
    </source>
</evidence>
<comment type="caution">
    <text evidence="9">The sequence shown here is derived from an EMBL/GenBank/DDBJ whole genome shotgun (WGS) entry which is preliminary data.</text>
</comment>
<feature type="transmembrane region" description="Helical" evidence="8">
    <location>
        <begin position="81"/>
        <end position="103"/>
    </location>
</feature>
<keyword evidence="7 8" id="KW-0472">Membrane</keyword>
<keyword evidence="4" id="KW-0309">Germination</keyword>
<proteinExistence type="inferred from homology"/>
<feature type="transmembrane region" description="Helical" evidence="8">
    <location>
        <begin position="336"/>
        <end position="359"/>
    </location>
</feature>
<dbReference type="AlphaFoldDB" id="H3S9S4"/>
<protein>
    <submittedName>
        <fullName evidence="9">Putative spore germination protein</fullName>
    </submittedName>
</protein>
<evidence type="ECO:0000256" key="4">
    <source>
        <dbReference type="ARBA" id="ARBA00022544"/>
    </source>
</evidence>
<evidence type="ECO:0000256" key="3">
    <source>
        <dbReference type="ARBA" id="ARBA00022448"/>
    </source>
</evidence>
<evidence type="ECO:0000313" key="10">
    <source>
        <dbReference type="Proteomes" id="UP000003900"/>
    </source>
</evidence>
<evidence type="ECO:0000256" key="7">
    <source>
        <dbReference type="ARBA" id="ARBA00023136"/>
    </source>
</evidence>
<dbReference type="PATRIC" id="fig|1131935.3.peg.243"/>
<dbReference type="PANTHER" id="PTHR34975:SF2">
    <property type="entry name" value="SPORE GERMINATION PROTEIN A2"/>
    <property type="match status" value="1"/>
</dbReference>